<reference evidence="6" key="1">
    <citation type="submission" date="2020-01" db="EMBL/GenBank/DDBJ databases">
        <title>Genome Sequencing of Three Apophysomyces-Like Fungal Strains Confirms a Novel Fungal Genus in the Mucoromycota with divergent Burkholderia-like Endosymbiotic Bacteria.</title>
        <authorList>
            <person name="Stajich J.E."/>
            <person name="Macias A.M."/>
            <person name="Carter-House D."/>
            <person name="Lovett B."/>
            <person name="Kasson L.R."/>
            <person name="Berry K."/>
            <person name="Grigoriev I."/>
            <person name="Chang Y."/>
            <person name="Spatafora J."/>
            <person name="Kasson M.T."/>
        </authorList>
    </citation>
    <scope>NUCLEOTIDE SEQUENCE</scope>
    <source>
        <strain evidence="6">NRRL A-21654</strain>
    </source>
</reference>
<dbReference type="InterPro" id="IPR004827">
    <property type="entry name" value="bZIP"/>
</dbReference>
<dbReference type="Pfam" id="PF05965">
    <property type="entry name" value="FYRC"/>
    <property type="match status" value="1"/>
</dbReference>
<feature type="domain" description="BZIP" evidence="5">
    <location>
        <begin position="206"/>
        <end position="265"/>
    </location>
</feature>
<dbReference type="Gene3D" id="3.30.160.360">
    <property type="match status" value="1"/>
</dbReference>
<dbReference type="Pfam" id="PF05964">
    <property type="entry name" value="FYRN"/>
    <property type="match status" value="1"/>
</dbReference>
<evidence type="ECO:0000313" key="6">
    <source>
        <dbReference type="EMBL" id="KAF7724117.1"/>
    </source>
</evidence>
<feature type="compositionally biased region" description="Pro residues" evidence="4">
    <location>
        <begin position="176"/>
        <end position="185"/>
    </location>
</feature>
<dbReference type="AlphaFoldDB" id="A0A8H7BP65"/>
<dbReference type="OrthoDB" id="285793at2759"/>
<feature type="coiled-coil region" evidence="3">
    <location>
        <begin position="227"/>
        <end position="268"/>
    </location>
</feature>
<dbReference type="GO" id="GO:0051726">
    <property type="term" value="P:regulation of cell cycle"/>
    <property type="evidence" value="ECO:0007669"/>
    <property type="project" value="TreeGrafter"/>
</dbReference>
<dbReference type="PROSITE" id="PS51542">
    <property type="entry name" value="FYRN"/>
    <property type="match status" value="1"/>
</dbReference>
<dbReference type="SUPFAM" id="SSF57959">
    <property type="entry name" value="Leucine zipper domain"/>
    <property type="match status" value="1"/>
</dbReference>
<protein>
    <submittedName>
        <fullName evidence="6">Transforming growth factor beta regulator 1</fullName>
    </submittedName>
</protein>
<comment type="subcellular location">
    <subcellularLocation>
        <location evidence="1">Nucleus</location>
    </subcellularLocation>
</comment>
<dbReference type="PANTHER" id="PTHR22715">
    <property type="entry name" value="TRANSFORMING GROWTH FACTOR BETA REGULATED GENE 1"/>
    <property type="match status" value="1"/>
</dbReference>
<evidence type="ECO:0000256" key="3">
    <source>
        <dbReference type="SAM" id="Coils"/>
    </source>
</evidence>
<name>A0A8H7BP65_9FUNG</name>
<evidence type="ECO:0000256" key="2">
    <source>
        <dbReference type="ARBA" id="ARBA00023242"/>
    </source>
</evidence>
<dbReference type="EMBL" id="JABAYA010000129">
    <property type="protein sequence ID" value="KAF7724117.1"/>
    <property type="molecule type" value="Genomic_DNA"/>
</dbReference>
<evidence type="ECO:0000256" key="4">
    <source>
        <dbReference type="SAM" id="MobiDB-lite"/>
    </source>
</evidence>
<keyword evidence="3" id="KW-0175">Coiled coil</keyword>
<evidence type="ECO:0000259" key="5">
    <source>
        <dbReference type="PROSITE" id="PS50217"/>
    </source>
</evidence>
<comment type="caution">
    <text evidence="6">The sequence shown here is derived from an EMBL/GenBank/DDBJ whole genome shotgun (WGS) entry which is preliminary data.</text>
</comment>
<dbReference type="Proteomes" id="UP000605846">
    <property type="component" value="Unassembled WGS sequence"/>
</dbReference>
<dbReference type="PROSITE" id="PS51543">
    <property type="entry name" value="FYRC"/>
    <property type="match status" value="1"/>
</dbReference>
<proteinExistence type="predicted"/>
<keyword evidence="7" id="KW-1185">Reference proteome</keyword>
<dbReference type="GO" id="GO:0005634">
    <property type="term" value="C:nucleus"/>
    <property type="evidence" value="ECO:0007669"/>
    <property type="project" value="UniProtKB-SubCell"/>
</dbReference>
<dbReference type="SMART" id="SM00542">
    <property type="entry name" value="FYRC"/>
    <property type="match status" value="1"/>
</dbReference>
<dbReference type="InterPro" id="IPR003889">
    <property type="entry name" value="FYrich_C"/>
</dbReference>
<feature type="region of interest" description="Disordered" evidence="4">
    <location>
        <begin position="1"/>
        <end position="48"/>
    </location>
</feature>
<dbReference type="Pfam" id="PF07716">
    <property type="entry name" value="bZIP_2"/>
    <property type="match status" value="1"/>
</dbReference>
<dbReference type="SMART" id="SM00338">
    <property type="entry name" value="BRLZ"/>
    <property type="match status" value="1"/>
</dbReference>
<sequence length="284" mass="32332">MSKYRRILKQSKSNHDAMDISEDEEEEEGEADEEIDDEEEDELDEDEDMQASLTILNLGKVVWDRAAFHSERYIWPVGYCVERVEEDQDAPLFTIRAADAPDQELSAKTPTGAWALVIKRANEIRHKESANAISGPEYYGFAHPLVIEMIEELDGVDKCSRYVLKRESNDAIVTPPAEPLSPPPDSTHASLAPINHNNKEQPMTLEERRQRNKIASAKYRAKKQASLRSMTARLSQLTTANASLQRDLAQAKQENEALRRICKAFMTEQQQQQKKKQQNHSNAL</sequence>
<feature type="region of interest" description="Disordered" evidence="4">
    <location>
        <begin position="173"/>
        <end position="206"/>
    </location>
</feature>
<accession>A0A8H7BP65</accession>
<dbReference type="Gene3D" id="1.20.5.170">
    <property type="match status" value="1"/>
</dbReference>
<dbReference type="PANTHER" id="PTHR22715:SF0">
    <property type="entry name" value="TRANSFORMING GROWTH FACTOR BETA REGULATOR 1"/>
    <property type="match status" value="1"/>
</dbReference>
<evidence type="ECO:0000256" key="1">
    <source>
        <dbReference type="ARBA" id="ARBA00004123"/>
    </source>
</evidence>
<organism evidence="6 7">
    <name type="scientific">Apophysomyces ossiformis</name>
    <dbReference type="NCBI Taxonomy" id="679940"/>
    <lineage>
        <taxon>Eukaryota</taxon>
        <taxon>Fungi</taxon>
        <taxon>Fungi incertae sedis</taxon>
        <taxon>Mucoromycota</taxon>
        <taxon>Mucoromycotina</taxon>
        <taxon>Mucoromycetes</taxon>
        <taxon>Mucorales</taxon>
        <taxon>Mucorineae</taxon>
        <taxon>Mucoraceae</taxon>
        <taxon>Apophysomyces</taxon>
    </lineage>
</organism>
<feature type="compositionally biased region" description="Acidic residues" evidence="4">
    <location>
        <begin position="19"/>
        <end position="48"/>
    </location>
</feature>
<dbReference type="InterPro" id="IPR046347">
    <property type="entry name" value="bZIP_sf"/>
</dbReference>
<dbReference type="CDD" id="cd14705">
    <property type="entry name" value="bZIP_Zip1"/>
    <property type="match status" value="1"/>
</dbReference>
<dbReference type="PROSITE" id="PS00036">
    <property type="entry name" value="BZIP_BASIC"/>
    <property type="match status" value="1"/>
</dbReference>
<evidence type="ECO:0000313" key="7">
    <source>
        <dbReference type="Proteomes" id="UP000605846"/>
    </source>
</evidence>
<gene>
    <name evidence="6" type="primary">TBRG1</name>
    <name evidence="6" type="ORF">EC973_001301</name>
</gene>
<keyword evidence="2" id="KW-0539">Nucleus</keyword>
<dbReference type="PROSITE" id="PS50217">
    <property type="entry name" value="BZIP"/>
    <property type="match status" value="1"/>
</dbReference>
<dbReference type="InterPro" id="IPR040092">
    <property type="entry name" value="TBRG1"/>
</dbReference>
<dbReference type="InterPro" id="IPR003888">
    <property type="entry name" value="FYrich_N"/>
</dbReference>
<dbReference type="GO" id="GO:0003700">
    <property type="term" value="F:DNA-binding transcription factor activity"/>
    <property type="evidence" value="ECO:0007669"/>
    <property type="project" value="InterPro"/>
</dbReference>